<dbReference type="AlphaFoldDB" id="A0A136IJ98"/>
<dbReference type="OrthoDB" id="47375at2759"/>
<evidence type="ECO:0000313" key="4">
    <source>
        <dbReference type="EMBL" id="KXJ84818.1"/>
    </source>
</evidence>
<organism evidence="4 5">
    <name type="scientific">Microdochium bolleyi</name>
    <dbReference type="NCBI Taxonomy" id="196109"/>
    <lineage>
        <taxon>Eukaryota</taxon>
        <taxon>Fungi</taxon>
        <taxon>Dikarya</taxon>
        <taxon>Ascomycota</taxon>
        <taxon>Pezizomycotina</taxon>
        <taxon>Sordariomycetes</taxon>
        <taxon>Xylariomycetidae</taxon>
        <taxon>Xylariales</taxon>
        <taxon>Microdochiaceae</taxon>
        <taxon>Microdochium</taxon>
    </lineage>
</organism>
<gene>
    <name evidence="4" type="ORF">Micbo1qcDRAFT_181341</name>
</gene>
<name>A0A136IJ98_9PEZI</name>
<dbReference type="EMBL" id="KQ964326">
    <property type="protein sequence ID" value="KXJ84818.1"/>
    <property type="molecule type" value="Genomic_DNA"/>
</dbReference>
<dbReference type="Proteomes" id="UP000070501">
    <property type="component" value="Unassembled WGS sequence"/>
</dbReference>
<dbReference type="STRING" id="196109.A0A136IJ98"/>
<accession>A0A136IJ98</accession>
<feature type="region of interest" description="Disordered" evidence="2">
    <location>
        <begin position="147"/>
        <end position="169"/>
    </location>
</feature>
<dbReference type="PROSITE" id="PS50158">
    <property type="entry name" value="ZF_CCHC"/>
    <property type="match status" value="1"/>
</dbReference>
<dbReference type="SUPFAM" id="SSF57756">
    <property type="entry name" value="Retrovirus zinc finger-like domains"/>
    <property type="match status" value="1"/>
</dbReference>
<protein>
    <recommendedName>
        <fullName evidence="3">CCHC-type domain-containing protein</fullName>
    </recommendedName>
</protein>
<keyword evidence="1" id="KW-0863">Zinc-finger</keyword>
<keyword evidence="1" id="KW-0479">Metal-binding</keyword>
<feature type="compositionally biased region" description="Basic residues" evidence="2">
    <location>
        <begin position="210"/>
        <end position="219"/>
    </location>
</feature>
<evidence type="ECO:0000256" key="1">
    <source>
        <dbReference type="PROSITE-ProRule" id="PRU00047"/>
    </source>
</evidence>
<keyword evidence="1" id="KW-0862">Zinc</keyword>
<proteinExistence type="predicted"/>
<evidence type="ECO:0000259" key="3">
    <source>
        <dbReference type="PROSITE" id="PS50158"/>
    </source>
</evidence>
<evidence type="ECO:0000256" key="2">
    <source>
        <dbReference type="SAM" id="MobiDB-lite"/>
    </source>
</evidence>
<dbReference type="InterPro" id="IPR001878">
    <property type="entry name" value="Znf_CCHC"/>
</dbReference>
<dbReference type="InParanoid" id="A0A136IJ98"/>
<dbReference type="InterPro" id="IPR036875">
    <property type="entry name" value="Znf_CCHC_sf"/>
</dbReference>
<dbReference type="GO" id="GO:0003676">
    <property type="term" value="F:nucleic acid binding"/>
    <property type="evidence" value="ECO:0007669"/>
    <property type="project" value="InterPro"/>
</dbReference>
<dbReference type="Pfam" id="PF00098">
    <property type="entry name" value="zf-CCHC"/>
    <property type="match status" value="1"/>
</dbReference>
<dbReference type="SMART" id="SM00343">
    <property type="entry name" value="ZnF_C2HC"/>
    <property type="match status" value="1"/>
</dbReference>
<dbReference type="GO" id="GO:0008270">
    <property type="term" value="F:zinc ion binding"/>
    <property type="evidence" value="ECO:0007669"/>
    <property type="project" value="UniProtKB-KW"/>
</dbReference>
<evidence type="ECO:0000313" key="5">
    <source>
        <dbReference type="Proteomes" id="UP000070501"/>
    </source>
</evidence>
<feature type="domain" description="CCHC-type" evidence="3">
    <location>
        <begin position="179"/>
        <end position="194"/>
    </location>
</feature>
<sequence>MGPAGKTTRPEPSSAAAWLAHLDILRHFISSDLETALILEDDVDWDLRIKDQMRLVSDNVRAFGRSYDKSGHQLCRFLYDALGVQNESNGPMMAMRVKQYAEKYIWDFYKLATRANLDEAMKAIGMHKPRSWQEAVEAAREAYELRPRERAGGHRGGRGGGRGGQVQGRAGQVTEARLCFNCNSPEHIARNCPQPPRTARRPKGEEGGRPRPKAGRRRHVKLATPSMTSWCRETRRGNDNPPTGTPAQLLLSKAEQRRDRRALSLWLRNASGREAQTVLIFRALKYP</sequence>
<dbReference type="Gene3D" id="4.10.60.10">
    <property type="entry name" value="Zinc finger, CCHC-type"/>
    <property type="match status" value="1"/>
</dbReference>
<keyword evidence="5" id="KW-1185">Reference proteome</keyword>
<feature type="region of interest" description="Disordered" evidence="2">
    <location>
        <begin position="185"/>
        <end position="219"/>
    </location>
</feature>
<reference evidence="5" key="1">
    <citation type="submission" date="2016-02" db="EMBL/GenBank/DDBJ databases">
        <title>Draft genome sequence of Microdochium bolleyi, a fungal endophyte of beachgrass.</title>
        <authorList>
            <consortium name="DOE Joint Genome Institute"/>
            <person name="David A.S."/>
            <person name="May G."/>
            <person name="Haridas S."/>
            <person name="Lim J."/>
            <person name="Wang M."/>
            <person name="Labutti K."/>
            <person name="Lipzen A."/>
            <person name="Barry K."/>
            <person name="Grigoriev I.V."/>
        </authorList>
    </citation>
    <scope>NUCLEOTIDE SEQUENCE [LARGE SCALE GENOMIC DNA]</scope>
    <source>
        <strain evidence="5">J235TASD1</strain>
    </source>
</reference>